<dbReference type="AlphaFoldDB" id="A0A7S4AMQ7"/>
<reference evidence="4" key="1">
    <citation type="submission" date="2021-01" db="EMBL/GenBank/DDBJ databases">
        <authorList>
            <person name="Corre E."/>
            <person name="Pelletier E."/>
            <person name="Niang G."/>
            <person name="Scheremetjew M."/>
            <person name="Finn R."/>
            <person name="Kale V."/>
            <person name="Holt S."/>
            <person name="Cochrane G."/>
            <person name="Meng A."/>
            <person name="Brown T."/>
            <person name="Cohen L."/>
        </authorList>
    </citation>
    <scope>NUCLEOTIDE SEQUENCE</scope>
    <source>
        <strain evidence="4">10249 10 AB</strain>
    </source>
</reference>
<evidence type="ECO:0008006" key="5">
    <source>
        <dbReference type="Google" id="ProtNLM"/>
    </source>
</evidence>
<dbReference type="SUPFAM" id="SSF51735">
    <property type="entry name" value="NAD(P)-binding Rossmann-fold domains"/>
    <property type="match status" value="1"/>
</dbReference>
<dbReference type="PANTHER" id="PTHR43574">
    <property type="entry name" value="EPIMERASE-RELATED"/>
    <property type="match status" value="1"/>
</dbReference>
<dbReference type="InterPro" id="IPR036291">
    <property type="entry name" value="NAD(P)-bd_dom_sf"/>
</dbReference>
<comment type="similarity">
    <text evidence="1">Belongs to the NAD(P)-dependent epimerase/dehydratase family.</text>
</comment>
<keyword evidence="2" id="KW-0520">NAD</keyword>
<evidence type="ECO:0000256" key="3">
    <source>
        <dbReference type="SAM" id="SignalP"/>
    </source>
</evidence>
<proteinExistence type="inferred from homology"/>
<name>A0A7S4AMQ7_9STRA</name>
<keyword evidence="3" id="KW-0732">Signal</keyword>
<organism evidence="4">
    <name type="scientific">Pseudo-nitzschia australis</name>
    <dbReference type="NCBI Taxonomy" id="44445"/>
    <lineage>
        <taxon>Eukaryota</taxon>
        <taxon>Sar</taxon>
        <taxon>Stramenopiles</taxon>
        <taxon>Ochrophyta</taxon>
        <taxon>Bacillariophyta</taxon>
        <taxon>Bacillariophyceae</taxon>
        <taxon>Bacillariophycidae</taxon>
        <taxon>Bacillariales</taxon>
        <taxon>Bacillariaceae</taxon>
        <taxon>Pseudo-nitzschia</taxon>
    </lineage>
</organism>
<sequence>MVANNCKKLFLLLSLFQLLLGLAYDNRSIFSSAMAVAAASTPPTTTPECAVVGVGVLGTSLCKQLLRDPDLKDWKVTGITKSTKRHEQILKEVLGEDDRYSDRFGLRTADDNNDNKKFNHCVFCAPPSGFDDYPAAVKDAVDNLWLGQIDENIGGAFAFTSSGGIYGSGGDEVDVSPIVTESSQLTGSTPRIERLVNAEKEVLKHKGGSVLRLAGLYLLDRGAHNFWLGDTAELTKEEIAGRPDSLINLLHYDDAAGSVVAALKKTSKSSSDDDSQEGRIFLVSDGHPLSRQQICESSLKNKRYLDRTIPKFTGSKENGDPIGKAYDGSFTNKYLEWEPRYESFDKFMSS</sequence>
<evidence type="ECO:0000313" key="4">
    <source>
        <dbReference type="EMBL" id="CAE0720263.1"/>
    </source>
</evidence>
<gene>
    <name evidence="4" type="ORF">PAUS00366_LOCUS13017</name>
</gene>
<feature type="signal peptide" evidence="3">
    <location>
        <begin position="1"/>
        <end position="21"/>
    </location>
</feature>
<protein>
    <recommendedName>
        <fullName evidence="5">NAD-dependent epimerase/dehydratase domain-containing protein</fullName>
    </recommendedName>
</protein>
<accession>A0A7S4AMQ7</accession>
<feature type="chain" id="PRO_5030777923" description="NAD-dependent epimerase/dehydratase domain-containing protein" evidence="3">
    <location>
        <begin position="22"/>
        <end position="350"/>
    </location>
</feature>
<dbReference type="Gene3D" id="3.40.50.720">
    <property type="entry name" value="NAD(P)-binding Rossmann-like Domain"/>
    <property type="match status" value="1"/>
</dbReference>
<evidence type="ECO:0000256" key="2">
    <source>
        <dbReference type="ARBA" id="ARBA00023027"/>
    </source>
</evidence>
<dbReference type="EMBL" id="HBIX01018209">
    <property type="protein sequence ID" value="CAE0720263.1"/>
    <property type="molecule type" value="Transcribed_RNA"/>
</dbReference>
<evidence type="ECO:0000256" key="1">
    <source>
        <dbReference type="ARBA" id="ARBA00007637"/>
    </source>
</evidence>